<comment type="caution">
    <text evidence="1">The sequence shown here is derived from an EMBL/GenBank/DDBJ whole genome shotgun (WGS) entry which is preliminary data.</text>
</comment>
<accession>A0A3A1Y2Y7</accession>
<dbReference type="EMBL" id="NRJH01000054">
    <property type="protein sequence ID" value="RIY31790.1"/>
    <property type="molecule type" value="Genomic_DNA"/>
</dbReference>
<sequence length="74" mass="8438">MSEKEITFAEFAKQQDSQINAEFTETFDKIIQEFKGLINSNSNVNEQLVLACSLLNSSIQLNKALLEKLKENEK</sequence>
<proteinExistence type="predicted"/>
<dbReference type="OrthoDB" id="5690822at2"/>
<organism evidence="1 2">
    <name type="scientific">Psittacicella melopsittaci</name>
    <dbReference type="NCBI Taxonomy" id="2028576"/>
    <lineage>
        <taxon>Bacteria</taxon>
        <taxon>Pseudomonadati</taxon>
        <taxon>Pseudomonadota</taxon>
        <taxon>Gammaproteobacteria</taxon>
        <taxon>Pasteurellales</taxon>
        <taxon>Psittacicellaceae</taxon>
        <taxon>Psittacicella</taxon>
    </lineage>
</organism>
<dbReference type="AlphaFoldDB" id="A0A3A1Y2Y7"/>
<dbReference type="Proteomes" id="UP000266258">
    <property type="component" value="Unassembled WGS sequence"/>
</dbReference>
<reference evidence="1 2" key="1">
    <citation type="submission" date="2017-08" db="EMBL/GenBank/DDBJ databases">
        <title>Reclassification of Bisgaard taxon 37 and 44.</title>
        <authorList>
            <person name="Christensen H."/>
        </authorList>
    </citation>
    <scope>NUCLEOTIDE SEQUENCE [LARGE SCALE GENOMIC DNA]</scope>
    <source>
        <strain evidence="1 2">B96_4</strain>
    </source>
</reference>
<evidence type="ECO:0000313" key="1">
    <source>
        <dbReference type="EMBL" id="RIY31790.1"/>
    </source>
</evidence>
<dbReference type="RefSeq" id="WP_119497436.1">
    <property type="nucleotide sequence ID" value="NZ_NRJH01000054.1"/>
</dbReference>
<keyword evidence="2" id="KW-1185">Reference proteome</keyword>
<name>A0A3A1Y2Y7_9GAMM</name>
<evidence type="ECO:0000313" key="2">
    <source>
        <dbReference type="Proteomes" id="UP000266258"/>
    </source>
</evidence>
<gene>
    <name evidence="1" type="ORF">CJP74_06365</name>
</gene>
<protein>
    <submittedName>
        <fullName evidence="1">Uncharacterized protein</fullName>
    </submittedName>
</protein>